<keyword evidence="2 8" id="KW-0808">Transferase</keyword>
<dbReference type="PANTHER" id="PTHR12400:SF51">
    <property type="entry name" value="INOSITOL POLYPHOSPHATE MULTIKINASE"/>
    <property type="match status" value="1"/>
</dbReference>
<protein>
    <recommendedName>
        <fullName evidence="8">Kinase</fullName>
        <ecNumber evidence="8">2.7.-.-</ecNumber>
    </recommendedName>
</protein>
<keyword evidence="3" id="KW-0547">Nucleotide-binding</keyword>
<keyword evidence="5" id="KW-0067">ATP-binding</keyword>
<dbReference type="GO" id="GO:0005634">
    <property type="term" value="C:nucleus"/>
    <property type="evidence" value="ECO:0007669"/>
    <property type="project" value="TreeGrafter"/>
</dbReference>
<dbReference type="RefSeq" id="XP_012893741.1">
    <property type="nucleotide sequence ID" value="XM_013038287.1"/>
</dbReference>
<evidence type="ECO:0000256" key="4">
    <source>
        <dbReference type="ARBA" id="ARBA00022777"/>
    </source>
</evidence>
<dbReference type="InterPro" id="IPR005522">
    <property type="entry name" value="IPK"/>
</dbReference>
<dbReference type="Gene3D" id="3.30.470.160">
    <property type="entry name" value="Inositol polyphosphate kinase"/>
    <property type="match status" value="1"/>
</dbReference>
<dbReference type="AlphaFoldDB" id="D8LV54"/>
<dbReference type="Proteomes" id="UP000008312">
    <property type="component" value="Unassembled WGS sequence"/>
</dbReference>
<dbReference type="OrthoDB" id="338650at2759"/>
<evidence type="ECO:0000256" key="8">
    <source>
        <dbReference type="RuleBase" id="RU363090"/>
    </source>
</evidence>
<comment type="catalytic activity">
    <reaction evidence="7">
        <text>1D-myo-inositol 1,3,4,6-tetrakisphosphate + ATP = 1D-myo-inositol 1,3,4,5,6-pentakisphosphate + ADP + H(+)</text>
        <dbReference type="Rhea" id="RHEA:12717"/>
        <dbReference type="ChEBI" id="CHEBI:15378"/>
        <dbReference type="ChEBI" id="CHEBI:30616"/>
        <dbReference type="ChEBI" id="CHEBI:57660"/>
        <dbReference type="ChEBI" id="CHEBI:57733"/>
        <dbReference type="ChEBI" id="CHEBI:456216"/>
        <dbReference type="EC" id="2.7.1.140"/>
    </reaction>
</comment>
<comment type="catalytic activity">
    <reaction evidence="6">
        <text>1D-myo-inositol 1,4,5-trisphosphate + 2 ATP = 1D-myo-inositol 1,3,4,5,6-pentakisphosphate + 2 ADP + 2 H(+)</text>
        <dbReference type="Rhea" id="RHEA:32359"/>
        <dbReference type="ChEBI" id="CHEBI:15378"/>
        <dbReference type="ChEBI" id="CHEBI:30616"/>
        <dbReference type="ChEBI" id="CHEBI:57733"/>
        <dbReference type="ChEBI" id="CHEBI:203600"/>
        <dbReference type="ChEBI" id="CHEBI:456216"/>
        <dbReference type="EC" id="2.7.1.151"/>
    </reaction>
</comment>
<dbReference type="GO" id="GO:0032958">
    <property type="term" value="P:inositol phosphate biosynthetic process"/>
    <property type="evidence" value="ECO:0007669"/>
    <property type="project" value="InterPro"/>
</dbReference>
<evidence type="ECO:0000313" key="10">
    <source>
        <dbReference type="Proteomes" id="UP000008312"/>
    </source>
</evidence>
<dbReference type="GO" id="GO:0008440">
    <property type="term" value="F:inositol-1,4,5-trisphosphate 3-kinase activity"/>
    <property type="evidence" value="ECO:0007669"/>
    <property type="project" value="TreeGrafter"/>
</dbReference>
<dbReference type="GeneID" id="24917447"/>
<keyword evidence="10" id="KW-1185">Reference proteome</keyword>
<gene>
    <name evidence="9" type="ORF">GSBLH_T00000128001</name>
</gene>
<evidence type="ECO:0000256" key="7">
    <source>
        <dbReference type="ARBA" id="ARBA00036525"/>
    </source>
</evidence>
<sequence length="161" mass="19030">MGVKTWEDDAPKEKIERESKKYPLQRKIGFRLTGMRVFNTEKQEFDIYGKNYGYSLTEETLPNMFATYFSFVKTELRQAVIRSVIEQLESILEWFELRGHLQFICTSVLIIFEGNTESDYRPIVRLVDFAHVRQLPSEQHDEGFIVGLKWILNDLKGRVEE</sequence>
<evidence type="ECO:0000256" key="1">
    <source>
        <dbReference type="ARBA" id="ARBA00007374"/>
    </source>
</evidence>
<comment type="similarity">
    <text evidence="1 8">Belongs to the inositol phosphokinase (IPK) family.</text>
</comment>
<dbReference type="GO" id="GO:0005737">
    <property type="term" value="C:cytoplasm"/>
    <property type="evidence" value="ECO:0007669"/>
    <property type="project" value="TreeGrafter"/>
</dbReference>
<name>D8LV54_BLAHO</name>
<proteinExistence type="inferred from homology"/>
<evidence type="ECO:0000256" key="6">
    <source>
        <dbReference type="ARBA" id="ARBA00036164"/>
    </source>
</evidence>
<organism evidence="9">
    <name type="scientific">Blastocystis hominis</name>
    <dbReference type="NCBI Taxonomy" id="12968"/>
    <lineage>
        <taxon>Eukaryota</taxon>
        <taxon>Sar</taxon>
        <taxon>Stramenopiles</taxon>
        <taxon>Bigyra</taxon>
        <taxon>Opalozoa</taxon>
        <taxon>Opalinata</taxon>
        <taxon>Blastocystidae</taxon>
        <taxon>Blastocystis</taxon>
    </lineage>
</organism>
<dbReference type="GO" id="GO:0005524">
    <property type="term" value="F:ATP binding"/>
    <property type="evidence" value="ECO:0007669"/>
    <property type="project" value="UniProtKB-KW"/>
</dbReference>
<keyword evidence="4 8" id="KW-0418">Kinase</keyword>
<dbReference type="InterPro" id="IPR038286">
    <property type="entry name" value="IPK_sf"/>
</dbReference>
<evidence type="ECO:0000256" key="5">
    <source>
        <dbReference type="ARBA" id="ARBA00022840"/>
    </source>
</evidence>
<dbReference type="EMBL" id="FN668638">
    <property type="protein sequence ID" value="CBK19693.2"/>
    <property type="molecule type" value="Genomic_DNA"/>
</dbReference>
<dbReference type="Pfam" id="PF03770">
    <property type="entry name" value="IPK"/>
    <property type="match status" value="1"/>
</dbReference>
<dbReference type="GO" id="GO:0047326">
    <property type="term" value="F:inositol-1,3,4,6-tetrakisphosphate 5-kinase activity"/>
    <property type="evidence" value="ECO:0007669"/>
    <property type="project" value="RHEA"/>
</dbReference>
<dbReference type="PANTHER" id="PTHR12400">
    <property type="entry name" value="INOSITOL POLYPHOSPHATE KINASE"/>
    <property type="match status" value="1"/>
</dbReference>
<reference evidence="9" key="1">
    <citation type="submission" date="2010-02" db="EMBL/GenBank/DDBJ databases">
        <title>Sequencing and annotation of the Blastocystis hominis genome.</title>
        <authorList>
            <person name="Wincker P."/>
        </authorList>
    </citation>
    <scope>NUCLEOTIDE SEQUENCE</scope>
    <source>
        <strain evidence="9">Singapore isolate B</strain>
    </source>
</reference>
<dbReference type="EC" id="2.7.-.-" evidence="8"/>
<accession>D8LV54</accession>
<evidence type="ECO:0000313" key="9">
    <source>
        <dbReference type="EMBL" id="CBK19693.2"/>
    </source>
</evidence>
<evidence type="ECO:0000256" key="2">
    <source>
        <dbReference type="ARBA" id="ARBA00022679"/>
    </source>
</evidence>
<evidence type="ECO:0000256" key="3">
    <source>
        <dbReference type="ARBA" id="ARBA00022741"/>
    </source>
</evidence>
<dbReference type="SUPFAM" id="SSF56104">
    <property type="entry name" value="SAICAR synthase-like"/>
    <property type="match status" value="1"/>
</dbReference>
<dbReference type="InParanoid" id="D8LV54"/>